<proteinExistence type="predicted"/>
<name>A0A8E2AX84_9APHY</name>
<dbReference type="InterPro" id="IPR013083">
    <property type="entry name" value="Znf_RING/FYVE/PHD"/>
</dbReference>
<feature type="compositionally biased region" description="Acidic residues" evidence="5">
    <location>
        <begin position="423"/>
        <end position="435"/>
    </location>
</feature>
<evidence type="ECO:0000313" key="7">
    <source>
        <dbReference type="EMBL" id="OCH92763.1"/>
    </source>
</evidence>
<dbReference type="PANTHER" id="PTHR14134:SF3">
    <property type="entry name" value="RING-CH-TYPE DOMAIN-CONTAINING PROTEIN"/>
    <property type="match status" value="1"/>
</dbReference>
<feature type="region of interest" description="Disordered" evidence="5">
    <location>
        <begin position="1"/>
        <end position="109"/>
    </location>
</feature>
<accession>A0A8E2AX84</accession>
<dbReference type="Gene3D" id="3.30.40.10">
    <property type="entry name" value="Zinc/RING finger domain, C3HC4 (zinc finger)"/>
    <property type="match status" value="1"/>
</dbReference>
<dbReference type="EMBL" id="KV722364">
    <property type="protein sequence ID" value="OCH92763.1"/>
    <property type="molecule type" value="Genomic_DNA"/>
</dbReference>
<feature type="region of interest" description="Disordered" evidence="5">
    <location>
        <begin position="423"/>
        <end position="443"/>
    </location>
</feature>
<dbReference type="AlphaFoldDB" id="A0A8E2AX84"/>
<dbReference type="GO" id="GO:0006513">
    <property type="term" value="P:protein monoubiquitination"/>
    <property type="evidence" value="ECO:0007669"/>
    <property type="project" value="InterPro"/>
</dbReference>
<keyword evidence="1" id="KW-0479">Metal-binding</keyword>
<evidence type="ECO:0000256" key="3">
    <source>
        <dbReference type="ARBA" id="ARBA00022833"/>
    </source>
</evidence>
<feature type="compositionally biased region" description="Acidic residues" evidence="5">
    <location>
        <begin position="625"/>
        <end position="640"/>
    </location>
</feature>
<dbReference type="GO" id="GO:0061630">
    <property type="term" value="F:ubiquitin protein ligase activity"/>
    <property type="evidence" value="ECO:0007669"/>
    <property type="project" value="InterPro"/>
</dbReference>
<keyword evidence="8" id="KW-1185">Reference proteome</keyword>
<gene>
    <name evidence="7" type="ORF">OBBRIDRAFT_790921</name>
</gene>
<feature type="region of interest" description="Disordered" evidence="5">
    <location>
        <begin position="604"/>
        <end position="640"/>
    </location>
</feature>
<dbReference type="SUPFAM" id="SSF57850">
    <property type="entry name" value="RING/U-box"/>
    <property type="match status" value="1"/>
</dbReference>
<keyword evidence="3" id="KW-0862">Zinc</keyword>
<reference evidence="7 8" key="1">
    <citation type="submission" date="2016-07" db="EMBL/GenBank/DDBJ databases">
        <title>Draft genome of the white-rot fungus Obba rivulosa 3A-2.</title>
        <authorList>
            <consortium name="DOE Joint Genome Institute"/>
            <person name="Miettinen O."/>
            <person name="Riley R."/>
            <person name="Acob R."/>
            <person name="Barry K."/>
            <person name="Cullen D."/>
            <person name="De Vries R."/>
            <person name="Hainaut M."/>
            <person name="Hatakka A."/>
            <person name="Henrissat B."/>
            <person name="Hilden K."/>
            <person name="Kuo R."/>
            <person name="Labutti K."/>
            <person name="Lipzen A."/>
            <person name="Makela M.R."/>
            <person name="Sandor L."/>
            <person name="Spatafora J.W."/>
            <person name="Grigoriev I.V."/>
            <person name="Hibbett D.S."/>
        </authorList>
    </citation>
    <scope>NUCLEOTIDE SEQUENCE [LARGE SCALE GENOMIC DNA]</scope>
    <source>
        <strain evidence="7 8">3A-2</strain>
    </source>
</reference>
<feature type="compositionally biased region" description="Polar residues" evidence="5">
    <location>
        <begin position="96"/>
        <end position="109"/>
    </location>
</feature>
<evidence type="ECO:0000259" key="6">
    <source>
        <dbReference type="PROSITE" id="PS50089"/>
    </source>
</evidence>
<protein>
    <recommendedName>
        <fullName evidence="6">RING-type domain-containing protein</fullName>
    </recommendedName>
</protein>
<evidence type="ECO:0000256" key="1">
    <source>
        <dbReference type="ARBA" id="ARBA00022723"/>
    </source>
</evidence>
<feature type="compositionally biased region" description="Basic and acidic residues" evidence="5">
    <location>
        <begin position="46"/>
        <end position="64"/>
    </location>
</feature>
<dbReference type="OrthoDB" id="6105938at2759"/>
<feature type="compositionally biased region" description="Low complexity" evidence="5">
    <location>
        <begin position="1"/>
        <end position="17"/>
    </location>
</feature>
<organism evidence="7 8">
    <name type="scientific">Obba rivulosa</name>
    <dbReference type="NCBI Taxonomy" id="1052685"/>
    <lineage>
        <taxon>Eukaryota</taxon>
        <taxon>Fungi</taxon>
        <taxon>Dikarya</taxon>
        <taxon>Basidiomycota</taxon>
        <taxon>Agaricomycotina</taxon>
        <taxon>Agaricomycetes</taxon>
        <taxon>Polyporales</taxon>
        <taxon>Gelatoporiaceae</taxon>
        <taxon>Obba</taxon>
    </lineage>
</organism>
<dbReference type="InterPro" id="IPR039577">
    <property type="entry name" value="Rad18"/>
</dbReference>
<evidence type="ECO:0000313" key="8">
    <source>
        <dbReference type="Proteomes" id="UP000250043"/>
    </source>
</evidence>
<evidence type="ECO:0000256" key="5">
    <source>
        <dbReference type="SAM" id="MobiDB-lite"/>
    </source>
</evidence>
<dbReference type="Pfam" id="PF00097">
    <property type="entry name" value="zf-C3HC4"/>
    <property type="match status" value="1"/>
</dbReference>
<keyword evidence="2 4" id="KW-0863">Zinc-finger</keyword>
<dbReference type="Proteomes" id="UP000250043">
    <property type="component" value="Unassembled WGS sequence"/>
</dbReference>
<dbReference type="PROSITE" id="PS50089">
    <property type="entry name" value="ZF_RING_2"/>
    <property type="match status" value="1"/>
</dbReference>
<dbReference type="SMART" id="SM00184">
    <property type="entry name" value="RING"/>
    <property type="match status" value="1"/>
</dbReference>
<dbReference type="PANTHER" id="PTHR14134">
    <property type="entry name" value="E3 UBIQUITIN-PROTEIN LIGASE RAD18"/>
    <property type="match status" value="1"/>
</dbReference>
<feature type="compositionally biased region" description="Acidic residues" evidence="5">
    <location>
        <begin position="472"/>
        <end position="498"/>
    </location>
</feature>
<dbReference type="InterPro" id="IPR018957">
    <property type="entry name" value="Znf_C3HC4_RING-type"/>
</dbReference>
<sequence>MSSPARATSAVRAASTPHATSSGPSSRSILGQKRVLSDSEGTSETEVTRVKKPETIAAENVDRKRDKKRRRRKKRKLSIIVAGEEEAQESVAIASGSGSRRSHSTQLVTPTTTSALPLDLLQQPPATPAAPQSLSDPLTCTKSSSSEMASSNDKGKGRVSEETELLLPPNPSTENPSLAAQLSAKTNLLGQHEALLSTFQQTLTCQVCLDLMHRPYALTPCGHTACYSCLVSWFSTPPPDVPAGEVLPIWVRRKTCPHCRAVVRERPVLMWGIRDLVSALSKSGLGSGLPPPPPPDAIAEGEADPWANIFRPARSNMHASFAWPGAGAGAGAGEPPLPHLVGMHDAEDGGIYRCVDCMHEIWDGICSACGRFYPGNPGAGNPEDDMWPEEMDVDEEQHIMAGHIGQLMGGLGHILFGADRDDDDDEVSLTDEEDSDIRHYPRRAYASGGMAPFVVSEDDDAAHVSEHHGEDNGEDVNEDESEEDEEGYESSFIDDDDDRGIPTLRSRGGRVQARRVVDIPDTDDEELMFPALRQPPDTSYPRASGSRYRLGGRRIGDPDDEGGAEHPPPGSVLRSSRERLRAVFTDSEDNGEGDDDLAAEVAERERDLYGDDGSVPRSRRITVIPDEDTDQDEDFVPGFD</sequence>
<dbReference type="InterPro" id="IPR001841">
    <property type="entry name" value="Znf_RING"/>
</dbReference>
<feature type="region of interest" description="Disordered" evidence="5">
    <location>
        <begin position="464"/>
        <end position="577"/>
    </location>
</feature>
<dbReference type="GO" id="GO:0003697">
    <property type="term" value="F:single-stranded DNA binding"/>
    <property type="evidence" value="ECO:0007669"/>
    <property type="project" value="InterPro"/>
</dbReference>
<feature type="domain" description="RING-type" evidence="6">
    <location>
        <begin position="205"/>
        <end position="260"/>
    </location>
</feature>
<feature type="region of interest" description="Disordered" evidence="5">
    <location>
        <begin position="121"/>
        <end position="177"/>
    </location>
</feature>
<feature type="compositionally biased region" description="Basic residues" evidence="5">
    <location>
        <begin position="65"/>
        <end position="77"/>
    </location>
</feature>
<dbReference type="GO" id="GO:0006301">
    <property type="term" value="P:DNA damage tolerance"/>
    <property type="evidence" value="ECO:0007669"/>
    <property type="project" value="InterPro"/>
</dbReference>
<feature type="compositionally biased region" description="Polar residues" evidence="5">
    <location>
        <begin position="136"/>
        <end position="152"/>
    </location>
</feature>
<feature type="compositionally biased region" description="Polar residues" evidence="5">
    <location>
        <begin position="18"/>
        <end position="29"/>
    </location>
</feature>
<evidence type="ECO:0000256" key="2">
    <source>
        <dbReference type="ARBA" id="ARBA00022771"/>
    </source>
</evidence>
<evidence type="ECO:0000256" key="4">
    <source>
        <dbReference type="PROSITE-ProRule" id="PRU00175"/>
    </source>
</evidence>
<dbReference type="GO" id="GO:0008270">
    <property type="term" value="F:zinc ion binding"/>
    <property type="evidence" value="ECO:0007669"/>
    <property type="project" value="UniProtKB-KW"/>
</dbReference>
<feature type="compositionally biased region" description="Low complexity" evidence="5">
    <location>
        <begin position="121"/>
        <end position="135"/>
    </location>
</feature>